<dbReference type="EMBL" id="FQYV01000014">
    <property type="protein sequence ID" value="SHJ33229.1"/>
    <property type="molecule type" value="Genomic_DNA"/>
</dbReference>
<evidence type="ECO:0008006" key="3">
    <source>
        <dbReference type="Google" id="ProtNLM"/>
    </source>
</evidence>
<keyword evidence="2" id="KW-1185">Reference proteome</keyword>
<organism evidence="1 2">
    <name type="scientific">Aequorivita viscosa</name>
    <dbReference type="NCBI Taxonomy" id="797419"/>
    <lineage>
        <taxon>Bacteria</taxon>
        <taxon>Pseudomonadati</taxon>
        <taxon>Bacteroidota</taxon>
        <taxon>Flavobacteriia</taxon>
        <taxon>Flavobacteriales</taxon>
        <taxon>Flavobacteriaceae</taxon>
        <taxon>Aequorivita</taxon>
    </lineage>
</organism>
<reference evidence="2" key="1">
    <citation type="submission" date="2016-11" db="EMBL/GenBank/DDBJ databases">
        <authorList>
            <person name="Varghese N."/>
            <person name="Submissions S."/>
        </authorList>
    </citation>
    <scope>NUCLEOTIDE SEQUENCE [LARGE SCALE GENOMIC DNA]</scope>
    <source>
        <strain evidence="2">DSM 26349</strain>
    </source>
</reference>
<sequence>MSNFTKLLTCFTILILYFNISMVSAQNINLDNKIIPEDIKKEALVALSFFPELWDTSIEFKFKDDIKKSTMQAQPHFGSLFRHKEFRKYIIFISRKIKIEDENFTIKDIPSDVLIGWIGHELGHVMDYQHRSNVGLMILGAKYLFSSSSIKKIERTADTFAIAHGMGDYILKTKNFILDNANLSEKYKSRIRRLYISPEEVMELINENKVEEEIDVVDSNS</sequence>
<protein>
    <recommendedName>
        <fullName evidence="3">Peptidase family M48</fullName>
    </recommendedName>
</protein>
<dbReference type="STRING" id="797419.SAMN05216556_10727"/>
<dbReference type="AlphaFoldDB" id="A0A1M6IFK8"/>
<accession>A0A1M6IFK8</accession>
<dbReference type="Proteomes" id="UP000184172">
    <property type="component" value="Unassembled WGS sequence"/>
</dbReference>
<name>A0A1M6IFK8_9FLAO</name>
<proteinExistence type="predicted"/>
<evidence type="ECO:0000313" key="1">
    <source>
        <dbReference type="EMBL" id="SHJ33229.1"/>
    </source>
</evidence>
<evidence type="ECO:0000313" key="2">
    <source>
        <dbReference type="Proteomes" id="UP000184172"/>
    </source>
</evidence>
<gene>
    <name evidence="1" type="ORF">SAMN04487908_11426</name>
</gene>